<dbReference type="Proteomes" id="UP000472265">
    <property type="component" value="Chromosome 20"/>
</dbReference>
<feature type="domain" description="SRCR" evidence="10">
    <location>
        <begin position="696"/>
        <end position="799"/>
    </location>
</feature>
<dbReference type="PANTHER" id="PTHR19331:SF22">
    <property type="entry name" value="DELETED IN MALIGNANT BRAIN TUMORS 1 PROTEIN"/>
    <property type="match status" value="1"/>
</dbReference>
<proteinExistence type="predicted"/>
<evidence type="ECO:0000313" key="12">
    <source>
        <dbReference type="Proteomes" id="UP000472265"/>
    </source>
</evidence>
<evidence type="ECO:0000256" key="3">
    <source>
        <dbReference type="ARBA" id="ARBA00022729"/>
    </source>
</evidence>
<evidence type="ECO:0000256" key="1">
    <source>
        <dbReference type="ARBA" id="ARBA00004613"/>
    </source>
</evidence>
<evidence type="ECO:0000259" key="9">
    <source>
        <dbReference type="PROSITE" id="PS50234"/>
    </source>
</evidence>
<reference evidence="11" key="3">
    <citation type="submission" date="2025-09" db="UniProtKB">
        <authorList>
            <consortium name="Ensembl"/>
        </authorList>
    </citation>
    <scope>IDENTIFICATION</scope>
</reference>
<keyword evidence="3" id="KW-0732">Signal</keyword>
<dbReference type="PRINTS" id="PR00453">
    <property type="entry name" value="VWFADOMAIN"/>
</dbReference>
<feature type="domain" description="VWFA" evidence="9">
    <location>
        <begin position="103"/>
        <end position="275"/>
    </location>
</feature>
<feature type="disulfide bond" evidence="7">
    <location>
        <begin position="557"/>
        <end position="567"/>
    </location>
</feature>
<feature type="domain" description="SRCR" evidence="10">
    <location>
        <begin position="289"/>
        <end position="388"/>
    </location>
</feature>
<dbReference type="PRINTS" id="PR00258">
    <property type="entry name" value="SPERACTRCPTR"/>
</dbReference>
<dbReference type="Gene3D" id="3.10.250.10">
    <property type="entry name" value="SRCR-like domain"/>
    <property type="match status" value="5"/>
</dbReference>
<protein>
    <submittedName>
        <fullName evidence="11">Uncharacterized protein</fullName>
    </submittedName>
</protein>
<sequence>MKTVMKKSESVRTKSQNLVLFFNIRSSIVSEKLVSHHQLADDKIRKKRREAETTSQTDEKRLTVELDMDHLLMLLLLLWSSGLQAEGKNTSTGAQCETSAKADIVLVLDGSTSISPTSFQDVLSFIINIVSAFDIGPDRVQIALVLYSFNVITQWYLNTHQNKQAMLEDVSRIPHLRSLSNTGRALKYILQNIFQPNVGMRADSEKIAVLITESDSSDDVDSPSQALKDAGIEVYTVGFHYASERELRSIASDPDEDHVLIVENSQMLGDIVDILTINLCDSIKSSERVRLVGGSSRCAGALEVKRGEWRPVFGSNWTLTSADVMCKELDCGSAASTGRRNESSNRAAWEISPDCVESGSDLNECLSSGFSSSIIKITCSDSVRLVNGTSLCSGRLEVKSDQSNQSNQWWSSVCEADFDQQDGEVVCRELGCGAPLVLWGALYGEVKAPMWTKEFHCEGNESALLDCRSSGSAGKTCSPGKAVGLTCSERVRLVGGSSRCAGALEVKRGEWRPVFGSNWTLTSADVMCKELDCGSAASTGRRDESSNRAAWEISPDCVESGSALNECLSSGSSSSIIKITCSDSVRLVNGTSLCSGRLEVKSDQSNQSNQSNQWWSLVCEADFDQRDAEVVCRELGCGAPSVLWGALYGEVEAPMWTKEFHCEGNESALLDCRSAGSAGNTCSPGKAVGLTCSERVRLVGGSSRCAGALEVKQGDWRPVYDSNWTLTSAAEVCRELHCGSVVSTELRIESTLKSSWEIRPDCVQSGSALRECMSPMWSSSFLEVTCSGPTVSSIGLVRLVVLSLGLLLLITVVCVTHQVTFIALLIKAPAQMKHFACEY</sequence>
<dbReference type="SUPFAM" id="SSF53300">
    <property type="entry name" value="vWA-like"/>
    <property type="match status" value="1"/>
</dbReference>
<evidence type="ECO:0000256" key="6">
    <source>
        <dbReference type="ARBA" id="ARBA00023180"/>
    </source>
</evidence>
<dbReference type="GO" id="GO:0016020">
    <property type="term" value="C:membrane"/>
    <property type="evidence" value="ECO:0007669"/>
    <property type="project" value="InterPro"/>
</dbReference>
<feature type="disulfide bond" evidence="7">
    <location>
        <begin position="762"/>
        <end position="772"/>
    </location>
</feature>
<name>A0A671Y2Z5_SPAAU</name>
<keyword evidence="12" id="KW-1185">Reference proteome</keyword>
<dbReference type="PROSITE" id="PS50287">
    <property type="entry name" value="SRCR_2"/>
    <property type="match status" value="5"/>
</dbReference>
<feature type="transmembrane region" description="Helical" evidence="8">
    <location>
        <begin position="799"/>
        <end position="826"/>
    </location>
</feature>
<dbReference type="Ensembl" id="ENSSAUT00010060787.1">
    <property type="protein sequence ID" value="ENSSAUP00010057899.1"/>
    <property type="gene ID" value="ENSSAUG00010023667.1"/>
</dbReference>
<dbReference type="PANTHER" id="PTHR19331">
    <property type="entry name" value="SCAVENGER RECEPTOR DOMAIN-CONTAINING"/>
    <property type="match status" value="1"/>
</dbReference>
<feature type="domain" description="SRCR" evidence="10">
    <location>
        <begin position="491"/>
        <end position="590"/>
    </location>
</feature>
<feature type="disulfide bond" evidence="7">
    <location>
        <begin position="355"/>
        <end position="365"/>
    </location>
</feature>
<evidence type="ECO:0000259" key="10">
    <source>
        <dbReference type="PROSITE" id="PS50287"/>
    </source>
</evidence>
<dbReference type="GO" id="GO:0005576">
    <property type="term" value="C:extracellular region"/>
    <property type="evidence" value="ECO:0007669"/>
    <property type="project" value="UniProtKB-SubCell"/>
</dbReference>
<dbReference type="Pfam" id="PF00092">
    <property type="entry name" value="VWA"/>
    <property type="match status" value="1"/>
</dbReference>
<dbReference type="GeneTree" id="ENSGT00940000163299"/>
<feature type="disulfide bond" evidence="7">
    <location>
        <begin position="662"/>
        <end position="672"/>
    </location>
</feature>
<evidence type="ECO:0000313" key="11">
    <source>
        <dbReference type="Ensembl" id="ENSSAUP00010057899.1"/>
    </source>
</evidence>
<dbReference type="FunFam" id="3.10.250.10:FF:000004">
    <property type="entry name" value="Scavenger receptor cysteine-rich type 1 protein M130"/>
    <property type="match status" value="1"/>
</dbReference>
<dbReference type="FunFam" id="3.10.250.10:FF:000013">
    <property type="entry name" value="CD163 molecule like 1"/>
    <property type="match status" value="1"/>
</dbReference>
<keyword evidence="8" id="KW-1133">Transmembrane helix</keyword>
<dbReference type="SMART" id="SM00327">
    <property type="entry name" value="VWA"/>
    <property type="match status" value="1"/>
</dbReference>
<dbReference type="FunFam" id="3.40.50.410:FF:000004">
    <property type="entry name" value="collagen alpha-6(VI) chain"/>
    <property type="match status" value="1"/>
</dbReference>
<comment type="subcellular location">
    <subcellularLocation>
        <location evidence="1">Secreted</location>
    </subcellularLocation>
</comment>
<dbReference type="InterPro" id="IPR036465">
    <property type="entry name" value="vWFA_dom_sf"/>
</dbReference>
<dbReference type="PROSITE" id="PS50234">
    <property type="entry name" value="VWFA"/>
    <property type="match status" value="1"/>
</dbReference>
<keyword evidence="2" id="KW-0964">Secreted</keyword>
<reference evidence="11" key="1">
    <citation type="submission" date="2021-04" db="EMBL/GenBank/DDBJ databases">
        <authorList>
            <consortium name="Wellcome Sanger Institute Data Sharing"/>
        </authorList>
    </citation>
    <scope>NUCLEOTIDE SEQUENCE [LARGE SCALE GENOMIC DNA]</scope>
</reference>
<keyword evidence="5 7" id="KW-1015">Disulfide bond</keyword>
<dbReference type="AlphaFoldDB" id="A0A671Y2Z5"/>
<feature type="domain" description="SRCR" evidence="10">
    <location>
        <begin position="585"/>
        <end position="693"/>
    </location>
</feature>
<feature type="disulfide bond" evidence="7">
    <location>
        <begin position="457"/>
        <end position="467"/>
    </location>
</feature>
<keyword evidence="8" id="KW-0472">Membrane</keyword>
<evidence type="ECO:0000256" key="2">
    <source>
        <dbReference type="ARBA" id="ARBA00022525"/>
    </source>
</evidence>
<dbReference type="InterPro" id="IPR036772">
    <property type="entry name" value="SRCR-like_dom_sf"/>
</dbReference>
<reference evidence="11" key="2">
    <citation type="submission" date="2025-08" db="UniProtKB">
        <authorList>
            <consortium name="Ensembl"/>
        </authorList>
    </citation>
    <scope>IDENTIFICATION</scope>
</reference>
<dbReference type="Pfam" id="PF00530">
    <property type="entry name" value="SRCR"/>
    <property type="match status" value="5"/>
</dbReference>
<dbReference type="SUPFAM" id="SSF56487">
    <property type="entry name" value="SRCR-like"/>
    <property type="match status" value="5"/>
</dbReference>
<evidence type="ECO:0000256" key="5">
    <source>
        <dbReference type="ARBA" id="ARBA00023157"/>
    </source>
</evidence>
<comment type="caution">
    <text evidence="7">Lacks conserved residue(s) required for the propagation of feature annotation.</text>
</comment>
<evidence type="ECO:0000256" key="4">
    <source>
        <dbReference type="ARBA" id="ARBA00022737"/>
    </source>
</evidence>
<dbReference type="SMART" id="SM00202">
    <property type="entry name" value="SR"/>
    <property type="match status" value="5"/>
</dbReference>
<dbReference type="InterPro" id="IPR002035">
    <property type="entry name" value="VWF_A"/>
</dbReference>
<organism evidence="11 12">
    <name type="scientific">Sparus aurata</name>
    <name type="common">Gilthead sea bream</name>
    <dbReference type="NCBI Taxonomy" id="8175"/>
    <lineage>
        <taxon>Eukaryota</taxon>
        <taxon>Metazoa</taxon>
        <taxon>Chordata</taxon>
        <taxon>Craniata</taxon>
        <taxon>Vertebrata</taxon>
        <taxon>Euteleostomi</taxon>
        <taxon>Actinopterygii</taxon>
        <taxon>Neopterygii</taxon>
        <taxon>Teleostei</taxon>
        <taxon>Neoteleostei</taxon>
        <taxon>Acanthomorphata</taxon>
        <taxon>Eupercaria</taxon>
        <taxon>Spariformes</taxon>
        <taxon>Sparidae</taxon>
        <taxon>Sparus</taxon>
    </lineage>
</organism>
<dbReference type="Gene3D" id="3.40.50.410">
    <property type="entry name" value="von Willebrand factor, type A domain"/>
    <property type="match status" value="1"/>
</dbReference>
<dbReference type="InterPro" id="IPR001190">
    <property type="entry name" value="SRCR"/>
</dbReference>
<keyword evidence="6" id="KW-0325">Glycoprotein</keyword>
<accession>A0A671Y2Z5</accession>
<dbReference type="InParanoid" id="A0A671Y2Z5"/>
<feature type="domain" description="SRCR" evidence="10">
    <location>
        <begin position="383"/>
        <end position="488"/>
    </location>
</feature>
<evidence type="ECO:0000256" key="7">
    <source>
        <dbReference type="PROSITE-ProRule" id="PRU00196"/>
    </source>
</evidence>
<keyword evidence="4" id="KW-0677">Repeat</keyword>
<keyword evidence="8" id="KW-0812">Transmembrane</keyword>
<evidence type="ECO:0000256" key="8">
    <source>
        <dbReference type="SAM" id="Phobius"/>
    </source>
</evidence>